<dbReference type="AlphaFoldDB" id="A0A9D2WMD6"/>
<dbReference type="Proteomes" id="UP000798488">
    <property type="component" value="Unassembled WGS sequence"/>
</dbReference>
<protein>
    <submittedName>
        <fullName evidence="1">Uncharacterized protein</fullName>
    </submittedName>
</protein>
<dbReference type="RefSeq" id="WP_161823274.1">
    <property type="nucleotide sequence ID" value="NZ_LSRS01000009.1"/>
</dbReference>
<sequence>MKDINMNYKISVFGDFEAVSVSPQTMMVLTNAFQEYDLIPNSFLEKISTAQLPIVRPRLDTVNNEWNIMVYGKRIDIQQRIVNEEGVITEVVGSFKEKALNMLQKMLDIFNFSFLRISFNTTSEKQDFNPHVYSKFIIPTSYYLENEPVEWTISSTARVVWKLAGTSTDVNVVSELSRKIDALKIQIDINTQPGNVNQQLDINVIDSFLKQALETRELLLNDLNTDDKQN</sequence>
<proteinExistence type="predicted"/>
<name>A0A9D2WMD6_9FIRM</name>
<accession>A0A9D2WMD6</accession>
<comment type="caution">
    <text evidence="1">The sequence shown here is derived from an EMBL/GenBank/DDBJ whole genome shotgun (WGS) entry which is preliminary data.</text>
</comment>
<organism evidence="1 2">
    <name type="scientific">Sporotomaculum syntrophicum</name>
    <dbReference type="NCBI Taxonomy" id="182264"/>
    <lineage>
        <taxon>Bacteria</taxon>
        <taxon>Bacillati</taxon>
        <taxon>Bacillota</taxon>
        <taxon>Clostridia</taxon>
        <taxon>Eubacteriales</taxon>
        <taxon>Desulfallaceae</taxon>
        <taxon>Sporotomaculum</taxon>
    </lineage>
</organism>
<keyword evidence="2" id="KW-1185">Reference proteome</keyword>
<gene>
    <name evidence="1" type="ORF">SPSYN_03014</name>
</gene>
<evidence type="ECO:0000313" key="2">
    <source>
        <dbReference type="Proteomes" id="UP000798488"/>
    </source>
</evidence>
<reference evidence="1" key="1">
    <citation type="submission" date="2016-02" db="EMBL/GenBank/DDBJ databases">
        <title>Draft Genome Sequence of Sporotomaculum syntrophicum Strain FB, a Syntrophic Benzoate Degrader.</title>
        <authorList>
            <person name="Nobu M.K."/>
            <person name="Narihiro T."/>
            <person name="Qiu Y.-L."/>
            <person name="Ohashi A."/>
            <person name="Liu W.-T."/>
            <person name="Yuji S."/>
        </authorList>
    </citation>
    <scope>NUCLEOTIDE SEQUENCE</scope>
    <source>
        <strain evidence="1">FB</strain>
    </source>
</reference>
<dbReference type="EMBL" id="LSRS01000009">
    <property type="protein sequence ID" value="KAF1083858.1"/>
    <property type="molecule type" value="Genomic_DNA"/>
</dbReference>
<evidence type="ECO:0000313" key="1">
    <source>
        <dbReference type="EMBL" id="KAF1083858.1"/>
    </source>
</evidence>